<proteinExistence type="predicted"/>
<dbReference type="InterPro" id="IPR027417">
    <property type="entry name" value="P-loop_NTPase"/>
</dbReference>
<organism evidence="1 2">
    <name type="scientific">Eschrichtius robustus</name>
    <name type="common">California gray whale</name>
    <name type="synonym">Eschrichtius gibbosus</name>
    <dbReference type="NCBI Taxonomy" id="9764"/>
    <lineage>
        <taxon>Eukaryota</taxon>
        <taxon>Metazoa</taxon>
        <taxon>Chordata</taxon>
        <taxon>Craniata</taxon>
        <taxon>Vertebrata</taxon>
        <taxon>Euteleostomi</taxon>
        <taxon>Mammalia</taxon>
        <taxon>Eutheria</taxon>
        <taxon>Laurasiatheria</taxon>
        <taxon>Artiodactyla</taxon>
        <taxon>Whippomorpha</taxon>
        <taxon>Cetacea</taxon>
        <taxon>Mysticeti</taxon>
        <taxon>Eschrichtiidae</taxon>
        <taxon>Eschrichtius</taxon>
    </lineage>
</organism>
<protein>
    <submittedName>
        <fullName evidence="1">Uncharacterized protein</fullName>
    </submittedName>
</protein>
<evidence type="ECO:0000313" key="1">
    <source>
        <dbReference type="EMBL" id="KAJ8779155.1"/>
    </source>
</evidence>
<keyword evidence="2" id="KW-1185">Reference proteome</keyword>
<name>A0AB34GKB0_ESCRO</name>
<dbReference type="Proteomes" id="UP001159641">
    <property type="component" value="Unassembled WGS sequence"/>
</dbReference>
<gene>
    <name evidence="1" type="ORF">J1605_013006</name>
</gene>
<reference evidence="1 2" key="1">
    <citation type="submission" date="2022-11" db="EMBL/GenBank/DDBJ databases">
        <title>Whole genome sequence of Eschrichtius robustus ER-17-0199.</title>
        <authorList>
            <person name="Bruniche-Olsen A."/>
            <person name="Black A.N."/>
            <person name="Fields C.J."/>
            <person name="Walden K."/>
            <person name="Dewoody J.A."/>
        </authorList>
    </citation>
    <scope>NUCLEOTIDE SEQUENCE [LARGE SCALE GENOMIC DNA]</scope>
    <source>
        <strain evidence="1">ER-17-0199</strain>
        <tissue evidence="1">Blubber</tissue>
    </source>
</reference>
<dbReference type="AlphaFoldDB" id="A0AB34GKB0"/>
<dbReference type="EMBL" id="JAIQCJ010002232">
    <property type="protein sequence ID" value="KAJ8779155.1"/>
    <property type="molecule type" value="Genomic_DNA"/>
</dbReference>
<comment type="caution">
    <text evidence="1">The sequence shown here is derived from an EMBL/GenBank/DDBJ whole genome shotgun (WGS) entry which is preliminary data.</text>
</comment>
<evidence type="ECO:0000313" key="2">
    <source>
        <dbReference type="Proteomes" id="UP001159641"/>
    </source>
</evidence>
<sequence>MDTGCPLSQTDAATLRYCCLTKDCRAFRVPMWAELERHSIVVATASQARKLRVPASFFSHILIDEATQMLESQVTAPGNHRCTEAIVSFVSRHFYVAGGSPIHASGKILHHPQH</sequence>
<accession>A0AB34GKB0</accession>
<dbReference type="Gene3D" id="3.40.50.300">
    <property type="entry name" value="P-loop containing nucleotide triphosphate hydrolases"/>
    <property type="match status" value="1"/>
</dbReference>